<organism evidence="1 2">
    <name type="scientific">Racocetra persica</name>
    <dbReference type="NCBI Taxonomy" id="160502"/>
    <lineage>
        <taxon>Eukaryota</taxon>
        <taxon>Fungi</taxon>
        <taxon>Fungi incertae sedis</taxon>
        <taxon>Mucoromycota</taxon>
        <taxon>Glomeromycotina</taxon>
        <taxon>Glomeromycetes</taxon>
        <taxon>Diversisporales</taxon>
        <taxon>Gigasporaceae</taxon>
        <taxon>Racocetra</taxon>
    </lineage>
</organism>
<gene>
    <name evidence="1" type="ORF">RPERSI_LOCUS8568</name>
</gene>
<name>A0ACA9NPR8_9GLOM</name>
<proteinExistence type="predicted"/>
<feature type="non-terminal residue" evidence="1">
    <location>
        <position position="50"/>
    </location>
</feature>
<keyword evidence="2" id="KW-1185">Reference proteome</keyword>
<sequence length="50" mass="5595">CREQIKVDGMRIRKANGNKANKVDICGKGETRNIIKDESGVFSTKSRSKK</sequence>
<protein>
    <submittedName>
        <fullName evidence="1">24846_t:CDS:1</fullName>
    </submittedName>
</protein>
<evidence type="ECO:0000313" key="2">
    <source>
        <dbReference type="Proteomes" id="UP000789920"/>
    </source>
</evidence>
<reference evidence="1" key="1">
    <citation type="submission" date="2021-06" db="EMBL/GenBank/DDBJ databases">
        <authorList>
            <person name="Kallberg Y."/>
            <person name="Tangrot J."/>
            <person name="Rosling A."/>
        </authorList>
    </citation>
    <scope>NUCLEOTIDE SEQUENCE</scope>
    <source>
        <strain evidence="1">MA461A</strain>
    </source>
</reference>
<dbReference type="EMBL" id="CAJVQC010015561">
    <property type="protein sequence ID" value="CAG8668335.1"/>
    <property type="molecule type" value="Genomic_DNA"/>
</dbReference>
<feature type="non-terminal residue" evidence="1">
    <location>
        <position position="1"/>
    </location>
</feature>
<evidence type="ECO:0000313" key="1">
    <source>
        <dbReference type="EMBL" id="CAG8668335.1"/>
    </source>
</evidence>
<dbReference type="Proteomes" id="UP000789920">
    <property type="component" value="Unassembled WGS sequence"/>
</dbReference>
<accession>A0ACA9NPR8</accession>
<comment type="caution">
    <text evidence="1">The sequence shown here is derived from an EMBL/GenBank/DDBJ whole genome shotgun (WGS) entry which is preliminary data.</text>
</comment>